<protein>
    <recommendedName>
        <fullName evidence="6">Timeless N-terminal domain-containing protein</fullName>
    </recommendedName>
</protein>
<evidence type="ECO:0000259" key="6">
    <source>
        <dbReference type="Pfam" id="PF04821"/>
    </source>
</evidence>
<evidence type="ECO:0000256" key="5">
    <source>
        <dbReference type="SAM" id="MobiDB-lite"/>
    </source>
</evidence>
<name>A0AAV8ZD88_9CUCU</name>
<dbReference type="AlphaFoldDB" id="A0AAV8ZD88"/>
<dbReference type="GO" id="GO:0006281">
    <property type="term" value="P:DNA repair"/>
    <property type="evidence" value="ECO:0007669"/>
    <property type="project" value="TreeGrafter"/>
</dbReference>
<dbReference type="GO" id="GO:0003677">
    <property type="term" value="F:DNA binding"/>
    <property type="evidence" value="ECO:0007669"/>
    <property type="project" value="TreeGrafter"/>
</dbReference>
<dbReference type="PANTHER" id="PTHR22940:SF4">
    <property type="entry name" value="PROTEIN TIMELESS HOMOLOG"/>
    <property type="match status" value="1"/>
</dbReference>
<keyword evidence="8" id="KW-1185">Reference proteome</keyword>
<gene>
    <name evidence="7" type="ORF">NQ318_021526</name>
</gene>
<organism evidence="7 8">
    <name type="scientific">Aromia moschata</name>
    <dbReference type="NCBI Taxonomy" id="1265417"/>
    <lineage>
        <taxon>Eukaryota</taxon>
        <taxon>Metazoa</taxon>
        <taxon>Ecdysozoa</taxon>
        <taxon>Arthropoda</taxon>
        <taxon>Hexapoda</taxon>
        <taxon>Insecta</taxon>
        <taxon>Pterygota</taxon>
        <taxon>Neoptera</taxon>
        <taxon>Endopterygota</taxon>
        <taxon>Coleoptera</taxon>
        <taxon>Polyphaga</taxon>
        <taxon>Cucujiformia</taxon>
        <taxon>Chrysomeloidea</taxon>
        <taxon>Cerambycidae</taxon>
        <taxon>Cerambycinae</taxon>
        <taxon>Callichromatini</taxon>
        <taxon>Aromia</taxon>
    </lineage>
</organism>
<dbReference type="InterPro" id="IPR006906">
    <property type="entry name" value="Timeless_N"/>
</dbReference>
<dbReference type="GO" id="GO:0009649">
    <property type="term" value="P:entrainment of circadian clock"/>
    <property type="evidence" value="ECO:0007669"/>
    <property type="project" value="TreeGrafter"/>
</dbReference>
<dbReference type="EMBL" id="JAPWTK010000004">
    <property type="protein sequence ID" value="KAJ8961908.1"/>
    <property type="molecule type" value="Genomic_DNA"/>
</dbReference>
<keyword evidence="3" id="KW-0131">Cell cycle</keyword>
<dbReference type="GO" id="GO:0031298">
    <property type="term" value="C:replication fork protection complex"/>
    <property type="evidence" value="ECO:0007669"/>
    <property type="project" value="TreeGrafter"/>
</dbReference>
<evidence type="ECO:0000256" key="2">
    <source>
        <dbReference type="ARBA" id="ARBA00023242"/>
    </source>
</evidence>
<dbReference type="GO" id="GO:0043111">
    <property type="term" value="P:replication fork arrest"/>
    <property type="evidence" value="ECO:0007669"/>
    <property type="project" value="TreeGrafter"/>
</dbReference>
<evidence type="ECO:0000256" key="4">
    <source>
        <dbReference type="SAM" id="Coils"/>
    </source>
</evidence>
<feature type="region of interest" description="Disordered" evidence="5">
    <location>
        <begin position="198"/>
        <end position="217"/>
    </location>
</feature>
<evidence type="ECO:0000256" key="3">
    <source>
        <dbReference type="ARBA" id="ARBA00023306"/>
    </source>
</evidence>
<comment type="caution">
    <text evidence="7">The sequence shown here is derived from an EMBL/GenBank/DDBJ whole genome shotgun (WGS) entry which is preliminary data.</text>
</comment>
<evidence type="ECO:0000313" key="7">
    <source>
        <dbReference type="EMBL" id="KAJ8961908.1"/>
    </source>
</evidence>
<accession>A0AAV8ZD88</accession>
<reference evidence="7" key="1">
    <citation type="journal article" date="2023" name="Insect Mol. Biol.">
        <title>Genome sequencing provides insights into the evolution of gene families encoding plant cell wall-degrading enzymes in longhorned beetles.</title>
        <authorList>
            <person name="Shin N.R."/>
            <person name="Okamura Y."/>
            <person name="Kirsch R."/>
            <person name="Pauchet Y."/>
        </authorList>
    </citation>
    <scope>NUCLEOTIDE SEQUENCE</scope>
    <source>
        <strain evidence="7">AMC_N1</strain>
    </source>
</reference>
<dbReference type="InterPro" id="IPR044998">
    <property type="entry name" value="Timeless"/>
</dbReference>
<feature type="coiled-coil region" evidence="4">
    <location>
        <begin position="127"/>
        <end position="161"/>
    </location>
</feature>
<dbReference type="GO" id="GO:0000076">
    <property type="term" value="P:DNA replication checkpoint signaling"/>
    <property type="evidence" value="ECO:0007669"/>
    <property type="project" value="TreeGrafter"/>
</dbReference>
<keyword evidence="2" id="KW-0539">Nucleus</keyword>
<dbReference type="Proteomes" id="UP001162162">
    <property type="component" value="Unassembled WGS sequence"/>
</dbReference>
<comment type="subcellular location">
    <subcellularLocation>
        <location evidence="1">Nucleus</location>
    </subcellularLocation>
</comment>
<evidence type="ECO:0000256" key="1">
    <source>
        <dbReference type="ARBA" id="ARBA00004123"/>
    </source>
</evidence>
<evidence type="ECO:0000313" key="8">
    <source>
        <dbReference type="Proteomes" id="UP001162162"/>
    </source>
</evidence>
<dbReference type="PANTHER" id="PTHR22940">
    <property type="entry name" value="TIMEOUT/TIMELESS-2"/>
    <property type="match status" value="1"/>
</dbReference>
<keyword evidence="4" id="KW-0175">Coiled coil</keyword>
<proteinExistence type="predicted"/>
<dbReference type="Pfam" id="PF04821">
    <property type="entry name" value="TIMELESS"/>
    <property type="match status" value="1"/>
</dbReference>
<feature type="domain" description="Timeless N-terminal" evidence="6">
    <location>
        <begin position="31"/>
        <end position="170"/>
    </location>
</feature>
<sequence length="287" mass="33306">MRIQRFQMNPGTKKKLRAETKSEYSTLNIQKPSERGEEGGLIIERILVLIRNILHVEAGYKDNRPIGDVTVHDQVLWALHQAGMLDVFLYITNTARESEYYMHMLEILTLMLKEQNANELAGSLVRRSEAEKMRDEAELLAARLREKLERQEKEKMSASSRHSRFGGTFVLKSHRAISNNKLIYHGPLSKADQLNFDEAKSKRKTPKNRAPESSSTSLHRSSLSIRLFLKDFCVEFVKGAYNDVMRYSKAYVAVMPQLTIDEPYYLMALRFFMEFNRNFEFDLTVVT</sequence>